<proteinExistence type="predicted"/>
<protein>
    <submittedName>
        <fullName evidence="1">Uncharacterized protein</fullName>
    </submittedName>
</protein>
<organism evidence="1 2">
    <name type="scientific">Pantoea brenneri</name>
    <dbReference type="NCBI Taxonomy" id="472694"/>
    <lineage>
        <taxon>Bacteria</taxon>
        <taxon>Pseudomonadati</taxon>
        <taxon>Pseudomonadota</taxon>
        <taxon>Gammaproteobacteria</taxon>
        <taxon>Enterobacterales</taxon>
        <taxon>Erwiniaceae</taxon>
        <taxon>Pantoea</taxon>
    </lineage>
</organism>
<reference evidence="1 2" key="1">
    <citation type="submission" date="2024-04" db="EMBL/GenBank/DDBJ databases">
        <authorList>
            <person name="Suleimanova A.D."/>
            <person name="Pudova D.S."/>
            <person name="Shagimardanova E.I."/>
            <person name="Sharipova M.R."/>
        </authorList>
    </citation>
    <scope>NUCLEOTIDE SEQUENCE [LARGE SCALE GENOMIC DNA]</scope>
    <source>
        <strain evidence="1 2">3.1</strain>
    </source>
</reference>
<sequence>MHLWRAAADTLGCDDLGLTG</sequence>
<keyword evidence="2" id="KW-1185">Reference proteome</keyword>
<comment type="caution">
    <text evidence="1">The sequence shown here is derived from an EMBL/GenBank/DDBJ whole genome shotgun (WGS) entry which is preliminary data.</text>
</comment>
<gene>
    <name evidence="1" type="ORF">AABB92_10515</name>
</gene>
<dbReference type="Proteomes" id="UP001468095">
    <property type="component" value="Unassembled WGS sequence"/>
</dbReference>
<evidence type="ECO:0000313" key="1">
    <source>
        <dbReference type="EMBL" id="MEL7696086.1"/>
    </source>
</evidence>
<evidence type="ECO:0000313" key="2">
    <source>
        <dbReference type="Proteomes" id="UP001468095"/>
    </source>
</evidence>
<dbReference type="EMBL" id="JBCGBG010000001">
    <property type="protein sequence ID" value="MEL7696086.1"/>
    <property type="molecule type" value="Genomic_DNA"/>
</dbReference>
<accession>A0ABU9MMA3</accession>
<name>A0ABU9MMA3_9GAMM</name>